<evidence type="ECO:0008006" key="4">
    <source>
        <dbReference type="Google" id="ProtNLM"/>
    </source>
</evidence>
<dbReference type="KEGG" id="reb:XU06_04410"/>
<dbReference type="Proteomes" id="UP001230933">
    <property type="component" value="Chromosome"/>
</dbReference>
<evidence type="ECO:0000313" key="3">
    <source>
        <dbReference type="Proteomes" id="UP000325576"/>
    </source>
</evidence>
<organism evidence="1 3">
    <name type="scientific">Rhodococcus erythropolis</name>
    <name type="common">Arthrobacter picolinophilus</name>
    <dbReference type="NCBI Taxonomy" id="1833"/>
    <lineage>
        <taxon>Bacteria</taxon>
        <taxon>Bacillati</taxon>
        <taxon>Actinomycetota</taxon>
        <taxon>Actinomycetes</taxon>
        <taxon>Mycobacteriales</taxon>
        <taxon>Nocardiaceae</taxon>
        <taxon>Rhodococcus</taxon>
        <taxon>Rhodococcus erythropolis group</taxon>
    </lineage>
</organism>
<reference evidence="1 3" key="1">
    <citation type="journal article" date="2017" name="Poromechanics V (2013)">
        <title>Genomic Characterization of the Arsenic-Tolerant Actinobacterium, &lt;i&gt;Rhodococcus erythropolis&lt;/i&gt; S43.</title>
        <authorList>
            <person name="Retamal-Morales G."/>
            <person name="Mehnert M."/>
            <person name="Schwabe R."/>
            <person name="Tischler D."/>
            <person name="Schloemann M."/>
            <person name="Levican G.J."/>
        </authorList>
    </citation>
    <scope>NUCLEOTIDE SEQUENCE [LARGE SCALE GENOMIC DNA]</scope>
    <source>
        <strain evidence="1 3">S43</strain>
    </source>
</reference>
<accession>A0A0C2ZY67</accession>
<name>A0A0C2ZY67_RHOER</name>
<evidence type="ECO:0000313" key="1">
    <source>
        <dbReference type="EMBL" id="KAB2586123.1"/>
    </source>
</evidence>
<sequence>MRRGMWGDDLDAIYRVSRSGVIRTAELARLGVSNSAVHTRCRAGGPWQRILPGVILLRNGQPTPRQRSIAALMLSGDESLLTGRSAMSEYGYRTHAGDVQVLIPIDRRVQSVGFVTVERTIRLPEAEIRNGLRCAPLPRALLDAARRCKALDPTRALIAEVVQRGDVSVRELAKELEAGSSRGSALPRVVLREVNANVHSVPEVHARKLWQRSGLPEMLFNHEIRDADGDFIAIPDGWIDSVAFAWDIDSLEWHAAPTDYKRTVERRTRMQNAGIIVLPTVPSALRTDPDRVIEDLRAHYRLAQSRPRPQVFARSRWVKLDETG</sequence>
<dbReference type="RefSeq" id="WP_042950858.1">
    <property type="nucleotide sequence ID" value="NZ_CP011295.1"/>
</dbReference>
<dbReference type="AlphaFoldDB" id="A0A0C2ZY67"/>
<dbReference type="EMBL" id="MRBO01000246">
    <property type="protein sequence ID" value="KAB2586123.1"/>
    <property type="molecule type" value="Genomic_DNA"/>
</dbReference>
<dbReference type="Proteomes" id="UP000325576">
    <property type="component" value="Unassembled WGS sequence"/>
</dbReference>
<proteinExistence type="predicted"/>
<protein>
    <recommendedName>
        <fullName evidence="4">AbiEi antitoxin C-terminal domain-containing protein</fullName>
    </recommendedName>
</protein>
<evidence type="ECO:0000313" key="2">
    <source>
        <dbReference type="EMBL" id="WGV50517.2"/>
    </source>
</evidence>
<gene>
    <name evidence="1" type="ORF">BS297_06900</name>
    <name evidence="2" type="ORF">QIE55_04625</name>
</gene>
<dbReference type="EMBL" id="CP124545">
    <property type="protein sequence ID" value="WGV50517.2"/>
    <property type="molecule type" value="Genomic_DNA"/>
</dbReference>
<reference evidence="2" key="2">
    <citation type="submission" date="2023-08" db="EMBL/GenBank/DDBJ databases">
        <title>Isolation and Characterization of Rhodococcus erythropolis MGMM8.</title>
        <authorList>
            <person name="Diabankana R.G.C."/>
            <person name="Afordoanyi D.M."/>
            <person name="Validov S.Z."/>
        </authorList>
    </citation>
    <scope>NUCLEOTIDE SEQUENCE</scope>
    <source>
        <strain evidence="2">MGMM8</strain>
    </source>
</reference>